<name>A0AB34JKF8_PRYPA</name>
<dbReference type="AlphaFoldDB" id="A0AB34JKF8"/>
<proteinExistence type="predicted"/>
<accession>A0AB34JKF8</accession>
<reference evidence="1 2" key="1">
    <citation type="journal article" date="2024" name="Science">
        <title>Giant polyketide synthase enzymes in the biosynthesis of giant marine polyether toxins.</title>
        <authorList>
            <person name="Fallon T.R."/>
            <person name="Shende V.V."/>
            <person name="Wierzbicki I.H."/>
            <person name="Pendleton A.L."/>
            <person name="Watervoot N.F."/>
            <person name="Auber R.P."/>
            <person name="Gonzalez D.J."/>
            <person name="Wisecaver J.H."/>
            <person name="Moore B.S."/>
        </authorList>
    </citation>
    <scope>NUCLEOTIDE SEQUENCE [LARGE SCALE GENOMIC DNA]</scope>
    <source>
        <strain evidence="1 2">12B1</strain>
    </source>
</reference>
<organism evidence="1 2">
    <name type="scientific">Prymnesium parvum</name>
    <name type="common">Toxic golden alga</name>
    <dbReference type="NCBI Taxonomy" id="97485"/>
    <lineage>
        <taxon>Eukaryota</taxon>
        <taxon>Haptista</taxon>
        <taxon>Haptophyta</taxon>
        <taxon>Prymnesiophyceae</taxon>
        <taxon>Prymnesiales</taxon>
        <taxon>Prymnesiaceae</taxon>
        <taxon>Prymnesium</taxon>
    </lineage>
</organism>
<sequence>MGSAWSTPVAEVPGFVLCDGHFEASAPHGELSGWCGWIRFEGHGECKIRPSEASVDEWSGRWSALDAETVRIAISGDGRGARGALLMRDGGEVDTIHLSAEGSAAPPTLFTFVPD</sequence>
<protein>
    <submittedName>
        <fullName evidence="1">Uncharacterized protein</fullName>
    </submittedName>
</protein>
<dbReference type="Proteomes" id="UP001515480">
    <property type="component" value="Unassembled WGS sequence"/>
</dbReference>
<evidence type="ECO:0000313" key="2">
    <source>
        <dbReference type="Proteomes" id="UP001515480"/>
    </source>
</evidence>
<dbReference type="EMBL" id="JBGBPQ010000007">
    <property type="protein sequence ID" value="KAL1522050.1"/>
    <property type="molecule type" value="Genomic_DNA"/>
</dbReference>
<evidence type="ECO:0000313" key="1">
    <source>
        <dbReference type="EMBL" id="KAL1522050.1"/>
    </source>
</evidence>
<keyword evidence="2" id="KW-1185">Reference proteome</keyword>
<gene>
    <name evidence="1" type="ORF">AB1Y20_021695</name>
</gene>
<comment type="caution">
    <text evidence="1">The sequence shown here is derived from an EMBL/GenBank/DDBJ whole genome shotgun (WGS) entry which is preliminary data.</text>
</comment>